<dbReference type="AlphaFoldDB" id="A0A9W4IVP8"/>
<evidence type="ECO:0000313" key="1">
    <source>
        <dbReference type="EMBL" id="CAG8365030.1"/>
    </source>
</evidence>
<accession>A0A9W4IVP8</accession>
<comment type="caution">
    <text evidence="1">The sequence shown here is derived from an EMBL/GenBank/DDBJ whole genome shotgun (WGS) entry which is preliminary data.</text>
</comment>
<sequence>MTNLPDIRNQIFEDGITKRIVIKMKNENLDSQDYRTSATKIVSEVFPEWESDPRILFLAIDVCSERTFIVLDINHHEYDFNTAHKAKTVFPAFVLRQHKRRRDWVIFRWPQGDEYLSAHSADVHNVNGFDPPPFLEDHKSHLEHVNPRDLLT</sequence>
<organism evidence="1 2">
    <name type="scientific">Penicillium salamii</name>
    <dbReference type="NCBI Taxonomy" id="1612424"/>
    <lineage>
        <taxon>Eukaryota</taxon>
        <taxon>Fungi</taxon>
        <taxon>Dikarya</taxon>
        <taxon>Ascomycota</taxon>
        <taxon>Pezizomycotina</taxon>
        <taxon>Eurotiomycetes</taxon>
        <taxon>Eurotiomycetidae</taxon>
        <taxon>Eurotiales</taxon>
        <taxon>Aspergillaceae</taxon>
        <taxon>Penicillium</taxon>
    </lineage>
</organism>
<gene>
    <name evidence="1" type="ORF">PSALAMII_LOCUS4030</name>
</gene>
<name>A0A9W4IVP8_9EURO</name>
<dbReference type="OrthoDB" id="10264588at2759"/>
<reference evidence="1" key="1">
    <citation type="submission" date="2021-07" db="EMBL/GenBank/DDBJ databases">
        <authorList>
            <person name="Branca A.L. A."/>
        </authorList>
    </citation>
    <scope>NUCLEOTIDE SEQUENCE</scope>
</reference>
<protein>
    <submittedName>
        <fullName evidence="1">Uncharacterized protein</fullName>
    </submittedName>
</protein>
<evidence type="ECO:0000313" key="2">
    <source>
        <dbReference type="Proteomes" id="UP001152592"/>
    </source>
</evidence>
<dbReference type="EMBL" id="CAJVPD010000199">
    <property type="protein sequence ID" value="CAG8365030.1"/>
    <property type="molecule type" value="Genomic_DNA"/>
</dbReference>
<proteinExistence type="predicted"/>
<dbReference type="Proteomes" id="UP001152592">
    <property type="component" value="Unassembled WGS sequence"/>
</dbReference>